<dbReference type="InterPro" id="IPR015813">
    <property type="entry name" value="Pyrv/PenolPyrv_kinase-like_dom"/>
</dbReference>
<dbReference type="InterPro" id="IPR040442">
    <property type="entry name" value="Pyrv_kinase-like_dom_sf"/>
</dbReference>
<feature type="domain" description="HpcH/HpaI aldolase/citrate lyase" evidence="2">
    <location>
        <begin position="3"/>
        <end position="151"/>
    </location>
</feature>
<evidence type="ECO:0000256" key="1">
    <source>
        <dbReference type="ARBA" id="ARBA00022723"/>
    </source>
</evidence>
<proteinExistence type="predicted"/>
<dbReference type="Pfam" id="PF03328">
    <property type="entry name" value="HpcH_HpaI"/>
    <property type="match status" value="1"/>
</dbReference>
<keyword evidence="4" id="KW-1185">Reference proteome</keyword>
<dbReference type="RefSeq" id="WP_166858507.1">
    <property type="nucleotide sequence ID" value="NZ_JAAQOM010000004.1"/>
</dbReference>
<sequence>MNLFFITNSVPLAQFAVDSGADRIFVDLEVLGKHERQGHLDTLISRHSVNDVAAVRMVVPAGRLMVRINPVNEHTVDEVEQVLEAGADIIMLPMFRTPREVELFIKAVNGRARTTLLVETVGAMKTLHECVAIRGVNEVHIGLNDLHLELRKRFMFELLADGTVDRMAQVLNDALVPFGIGGVARVGEGLLPAELILAEHARLGSSAAILSRTFHRRAETVAEICAQMDFKAQVAKLRQAYEHHLNGSQEDLLRAHREVAAIVTSIASSIAERELVSN</sequence>
<dbReference type="Proteomes" id="UP000716322">
    <property type="component" value="Unassembled WGS sequence"/>
</dbReference>
<organism evidence="3 4">
    <name type="scientific">Telluria antibiotica</name>
    <dbReference type="NCBI Taxonomy" id="2717319"/>
    <lineage>
        <taxon>Bacteria</taxon>
        <taxon>Pseudomonadati</taxon>
        <taxon>Pseudomonadota</taxon>
        <taxon>Betaproteobacteria</taxon>
        <taxon>Burkholderiales</taxon>
        <taxon>Oxalobacteraceae</taxon>
        <taxon>Telluria group</taxon>
        <taxon>Telluria</taxon>
    </lineage>
</organism>
<evidence type="ECO:0000313" key="3">
    <source>
        <dbReference type="EMBL" id="NIA53708.1"/>
    </source>
</evidence>
<accession>A0ABX0P8U0</accession>
<dbReference type="InterPro" id="IPR005000">
    <property type="entry name" value="Aldolase/citrate-lyase_domain"/>
</dbReference>
<evidence type="ECO:0000313" key="4">
    <source>
        <dbReference type="Proteomes" id="UP000716322"/>
    </source>
</evidence>
<protein>
    <submittedName>
        <fullName evidence="3">Aldolase</fullName>
    </submittedName>
</protein>
<reference evidence="3 4" key="1">
    <citation type="submission" date="2020-03" db="EMBL/GenBank/DDBJ databases">
        <title>Genome sequence of strain Massilia sp. TW-1.</title>
        <authorList>
            <person name="Chaudhary D.K."/>
        </authorList>
    </citation>
    <scope>NUCLEOTIDE SEQUENCE [LARGE SCALE GENOMIC DNA]</scope>
    <source>
        <strain evidence="3 4">TW-1</strain>
    </source>
</reference>
<name>A0ABX0P8U0_9BURK</name>
<gene>
    <name evidence="3" type="ORF">HAV22_08575</name>
</gene>
<evidence type="ECO:0000259" key="2">
    <source>
        <dbReference type="Pfam" id="PF03328"/>
    </source>
</evidence>
<dbReference type="EMBL" id="JAAQOM010000004">
    <property type="protein sequence ID" value="NIA53708.1"/>
    <property type="molecule type" value="Genomic_DNA"/>
</dbReference>
<dbReference type="Gene3D" id="3.20.20.60">
    <property type="entry name" value="Phosphoenolpyruvate-binding domains"/>
    <property type="match status" value="1"/>
</dbReference>
<dbReference type="SUPFAM" id="SSF51621">
    <property type="entry name" value="Phosphoenolpyruvate/pyruvate domain"/>
    <property type="match status" value="1"/>
</dbReference>
<keyword evidence="1" id="KW-0479">Metal-binding</keyword>
<comment type="caution">
    <text evidence="3">The sequence shown here is derived from an EMBL/GenBank/DDBJ whole genome shotgun (WGS) entry which is preliminary data.</text>
</comment>